<evidence type="ECO:0000256" key="1">
    <source>
        <dbReference type="ARBA" id="ARBA00023015"/>
    </source>
</evidence>
<evidence type="ECO:0000256" key="2">
    <source>
        <dbReference type="ARBA" id="ARBA00023082"/>
    </source>
</evidence>
<keyword evidence="2" id="KW-0731">Sigma factor</keyword>
<dbReference type="RefSeq" id="WP_260793886.1">
    <property type="nucleotide sequence ID" value="NZ_CP093313.1"/>
</dbReference>
<dbReference type="Pfam" id="PF08281">
    <property type="entry name" value="Sigma70_r4_2"/>
    <property type="match status" value="1"/>
</dbReference>
<dbReference type="GO" id="GO:0006352">
    <property type="term" value="P:DNA-templated transcription initiation"/>
    <property type="evidence" value="ECO:0007669"/>
    <property type="project" value="InterPro"/>
</dbReference>
<dbReference type="Proteomes" id="UP001059380">
    <property type="component" value="Chromosome"/>
</dbReference>
<proteinExistence type="predicted"/>
<evidence type="ECO:0000313" key="7">
    <source>
        <dbReference type="Proteomes" id="UP001059380"/>
    </source>
</evidence>
<dbReference type="KEGG" id="orp:MOP44_00265"/>
<dbReference type="InterPro" id="IPR036388">
    <property type="entry name" value="WH-like_DNA-bd_sf"/>
</dbReference>
<keyword evidence="3" id="KW-0238">DNA-binding</keyword>
<keyword evidence="1" id="KW-0805">Transcription regulation</keyword>
<gene>
    <name evidence="6" type="ORF">MOP44_00265</name>
</gene>
<name>A0A9J7BP36_9BACT</name>
<dbReference type="GO" id="GO:0003677">
    <property type="term" value="F:DNA binding"/>
    <property type="evidence" value="ECO:0007669"/>
    <property type="project" value="UniProtKB-KW"/>
</dbReference>
<evidence type="ECO:0000259" key="5">
    <source>
        <dbReference type="Pfam" id="PF08281"/>
    </source>
</evidence>
<dbReference type="InterPro" id="IPR013249">
    <property type="entry name" value="RNA_pol_sigma70_r4_t2"/>
</dbReference>
<dbReference type="Gene3D" id="1.10.10.10">
    <property type="entry name" value="Winged helix-like DNA-binding domain superfamily/Winged helix DNA-binding domain"/>
    <property type="match status" value="1"/>
</dbReference>
<dbReference type="InterPro" id="IPR013324">
    <property type="entry name" value="RNA_pol_sigma_r3/r4-like"/>
</dbReference>
<feature type="domain" description="RNA polymerase sigma factor 70 region 4 type 2" evidence="5">
    <location>
        <begin position="63"/>
        <end position="109"/>
    </location>
</feature>
<keyword evidence="7" id="KW-1185">Reference proteome</keyword>
<protein>
    <recommendedName>
        <fullName evidence="5">RNA polymerase sigma factor 70 region 4 type 2 domain-containing protein</fullName>
    </recommendedName>
</protein>
<evidence type="ECO:0000256" key="4">
    <source>
        <dbReference type="ARBA" id="ARBA00023163"/>
    </source>
</evidence>
<evidence type="ECO:0000256" key="3">
    <source>
        <dbReference type="ARBA" id="ARBA00023125"/>
    </source>
</evidence>
<dbReference type="EMBL" id="CP093313">
    <property type="protein sequence ID" value="UWZ84383.1"/>
    <property type="molecule type" value="Genomic_DNA"/>
</dbReference>
<dbReference type="GO" id="GO:0016987">
    <property type="term" value="F:sigma factor activity"/>
    <property type="evidence" value="ECO:0007669"/>
    <property type="project" value="UniProtKB-KW"/>
</dbReference>
<keyword evidence="4" id="KW-0804">Transcription</keyword>
<dbReference type="AlphaFoldDB" id="A0A9J7BP36"/>
<dbReference type="SUPFAM" id="SSF88659">
    <property type="entry name" value="Sigma3 and sigma4 domains of RNA polymerase sigma factors"/>
    <property type="match status" value="1"/>
</dbReference>
<organism evidence="6 7">
    <name type="scientific">Occallatibacter riparius</name>
    <dbReference type="NCBI Taxonomy" id="1002689"/>
    <lineage>
        <taxon>Bacteria</taxon>
        <taxon>Pseudomonadati</taxon>
        <taxon>Acidobacteriota</taxon>
        <taxon>Terriglobia</taxon>
        <taxon>Terriglobales</taxon>
        <taxon>Acidobacteriaceae</taxon>
        <taxon>Occallatibacter</taxon>
    </lineage>
</organism>
<dbReference type="PANTHER" id="PTHR43133">
    <property type="entry name" value="RNA POLYMERASE ECF-TYPE SIGMA FACTO"/>
    <property type="match status" value="1"/>
</dbReference>
<dbReference type="PANTHER" id="PTHR43133:SF8">
    <property type="entry name" value="RNA POLYMERASE SIGMA FACTOR HI_1459-RELATED"/>
    <property type="match status" value="1"/>
</dbReference>
<dbReference type="InterPro" id="IPR039425">
    <property type="entry name" value="RNA_pol_sigma-70-like"/>
</dbReference>
<evidence type="ECO:0000313" key="6">
    <source>
        <dbReference type="EMBL" id="UWZ84383.1"/>
    </source>
</evidence>
<accession>A0A9J7BP36</accession>
<reference evidence="6" key="1">
    <citation type="submission" date="2021-04" db="EMBL/GenBank/DDBJ databases">
        <title>Phylogenetic analysis of Acidobacteriaceae.</title>
        <authorList>
            <person name="Qiu L."/>
            <person name="Zhang Q."/>
        </authorList>
    </citation>
    <scope>NUCLEOTIDE SEQUENCE</scope>
    <source>
        <strain evidence="6">DSM 25168</strain>
    </source>
</reference>
<sequence length="135" mass="15453">MTWLKRIAINEALMLKRYIKSRPEVGWPQSPEAGELGLSFEFADVRPNPEQCFETHEWRQFLLAEIKKLTPNARSAMETRYLNEYSMKDLAVALGISVSATKARLFRSRNILRAELTRSLNTRGTGRDQPTSLPA</sequence>